<organism evidence="1 2">
    <name type="scientific">Nepenthes gracilis</name>
    <name type="common">Slender pitcher plant</name>
    <dbReference type="NCBI Taxonomy" id="150966"/>
    <lineage>
        <taxon>Eukaryota</taxon>
        <taxon>Viridiplantae</taxon>
        <taxon>Streptophyta</taxon>
        <taxon>Embryophyta</taxon>
        <taxon>Tracheophyta</taxon>
        <taxon>Spermatophyta</taxon>
        <taxon>Magnoliopsida</taxon>
        <taxon>eudicotyledons</taxon>
        <taxon>Gunneridae</taxon>
        <taxon>Pentapetalae</taxon>
        <taxon>Caryophyllales</taxon>
        <taxon>Nepenthaceae</taxon>
        <taxon>Nepenthes</taxon>
    </lineage>
</organism>
<protein>
    <submittedName>
        <fullName evidence="1">Uncharacterized protein</fullName>
    </submittedName>
</protein>
<accession>A0AAD3XF98</accession>
<dbReference type="EMBL" id="BSYO01000003">
    <property type="protein sequence ID" value="GMH02683.1"/>
    <property type="molecule type" value="Genomic_DNA"/>
</dbReference>
<reference evidence="1" key="1">
    <citation type="submission" date="2023-05" db="EMBL/GenBank/DDBJ databases">
        <title>Nepenthes gracilis genome sequencing.</title>
        <authorList>
            <person name="Fukushima K."/>
        </authorList>
    </citation>
    <scope>NUCLEOTIDE SEQUENCE</scope>
    <source>
        <strain evidence="1">SING2019-196</strain>
    </source>
</reference>
<name>A0AAD3XF98_NEPGR</name>
<dbReference type="Proteomes" id="UP001279734">
    <property type="component" value="Unassembled WGS sequence"/>
</dbReference>
<evidence type="ECO:0000313" key="1">
    <source>
        <dbReference type="EMBL" id="GMH02683.1"/>
    </source>
</evidence>
<comment type="caution">
    <text evidence="1">The sequence shown here is derived from an EMBL/GenBank/DDBJ whole genome shotgun (WGS) entry which is preliminary data.</text>
</comment>
<evidence type="ECO:0000313" key="2">
    <source>
        <dbReference type="Proteomes" id="UP001279734"/>
    </source>
</evidence>
<keyword evidence="2" id="KW-1185">Reference proteome</keyword>
<dbReference type="AlphaFoldDB" id="A0AAD3XF98"/>
<proteinExistence type="predicted"/>
<sequence>MPLARSTLEVLRVSEHLKAGKAFLLLWPTPQEVAWPKGGWSLAPSVPGGPSAPTDVMATFLDPDGGEVFFS</sequence>
<gene>
    <name evidence="1" type="ORF">Nepgr_004522</name>
</gene>